<dbReference type="PROSITE" id="PS51898">
    <property type="entry name" value="TYR_RECOMBINASE"/>
    <property type="match status" value="1"/>
</dbReference>
<dbReference type="Gene3D" id="1.10.443.10">
    <property type="entry name" value="Intergrase catalytic core"/>
    <property type="match status" value="1"/>
</dbReference>
<keyword evidence="3" id="KW-0238">DNA-binding</keyword>
<name>A0A2S6FJG5_9PSED</name>
<reference evidence="7" key="1">
    <citation type="submission" date="2017-06" db="EMBL/GenBank/DDBJ databases">
        <authorList>
            <person name="Furmanczyk E.M."/>
        </authorList>
    </citation>
    <scope>NUCLEOTIDE SEQUENCE [LARGE SCALE GENOMIC DNA]</scope>
    <source>
        <strain evidence="7">AP3_16</strain>
    </source>
</reference>
<dbReference type="GO" id="GO:0003677">
    <property type="term" value="F:DNA binding"/>
    <property type="evidence" value="ECO:0007669"/>
    <property type="project" value="UniProtKB-KW"/>
</dbReference>
<evidence type="ECO:0000256" key="2">
    <source>
        <dbReference type="ARBA" id="ARBA00022908"/>
    </source>
</evidence>
<comment type="caution">
    <text evidence="6">The sequence shown here is derived from an EMBL/GenBank/DDBJ whole genome shotgun (WGS) entry which is preliminary data.</text>
</comment>
<dbReference type="PANTHER" id="PTHR30629">
    <property type="entry name" value="PROPHAGE INTEGRASE"/>
    <property type="match status" value="1"/>
</dbReference>
<dbReference type="InterPro" id="IPR010998">
    <property type="entry name" value="Integrase_recombinase_N"/>
</dbReference>
<dbReference type="PANTHER" id="PTHR30629:SF6">
    <property type="entry name" value="PROPHAGE INTEGRASE INTA-RELATED"/>
    <property type="match status" value="1"/>
</dbReference>
<evidence type="ECO:0000256" key="4">
    <source>
        <dbReference type="ARBA" id="ARBA00023172"/>
    </source>
</evidence>
<feature type="domain" description="Tyr recombinase" evidence="5">
    <location>
        <begin position="207"/>
        <end position="386"/>
    </location>
</feature>
<evidence type="ECO:0000256" key="3">
    <source>
        <dbReference type="ARBA" id="ARBA00023125"/>
    </source>
</evidence>
<organism evidence="6 7">
    <name type="scientific">Pseudomonas laurylsulfatiphila</name>
    <dbReference type="NCBI Taxonomy" id="2011015"/>
    <lineage>
        <taxon>Bacteria</taxon>
        <taxon>Pseudomonadati</taxon>
        <taxon>Pseudomonadota</taxon>
        <taxon>Gammaproteobacteria</taxon>
        <taxon>Pseudomonadales</taxon>
        <taxon>Pseudomonadaceae</taxon>
        <taxon>Pseudomonas</taxon>
    </lineage>
</organism>
<dbReference type="GO" id="GO:0015074">
    <property type="term" value="P:DNA integration"/>
    <property type="evidence" value="ECO:0007669"/>
    <property type="project" value="UniProtKB-KW"/>
</dbReference>
<dbReference type="Proteomes" id="UP000238541">
    <property type="component" value="Unassembled WGS sequence"/>
</dbReference>
<accession>A0A2S6FJG5</accession>
<dbReference type="EMBL" id="NIRS01000004">
    <property type="protein sequence ID" value="PPK37572.1"/>
    <property type="molecule type" value="Genomic_DNA"/>
</dbReference>
<evidence type="ECO:0000259" key="5">
    <source>
        <dbReference type="PROSITE" id="PS51898"/>
    </source>
</evidence>
<proteinExistence type="inferred from homology"/>
<keyword evidence="4" id="KW-0233">DNA recombination</keyword>
<evidence type="ECO:0000256" key="1">
    <source>
        <dbReference type="ARBA" id="ARBA00008857"/>
    </source>
</evidence>
<dbReference type="SUPFAM" id="SSF56349">
    <property type="entry name" value="DNA breaking-rejoining enzymes"/>
    <property type="match status" value="1"/>
</dbReference>
<sequence length="445" mass="49643">MGNRTAVVKTLTVKLSDAEIERNAKKLHVRDLRDASHPALHFRFAKNRSRGSWYLLSKRSWHRIGGFPDLSTKQVVAALPTVRLRVAAEEGSTVSKWVMTGELIEWYAERMARDRNLSGKRKKTGASMIKCHLMPRLGDLPLTGIDKAALDSQLMWPLQESISIDYVRSVFQLLALAFRQAFKLGLISSNPMASIKFNDFSKAKVGIKPSRLRGVQLQGLLVQLAGVMVTAPLDAMLALMMLCHGTRIGETRQARWSHICLAEGEWFIPAEHTKTGVEHHLPLTDQTRALLILYRETQTARSYDGQYLFPARNGKALSEGQASAVFTRLGQGAWTSHDLRKLARTGWADIGIDHLIGELLINHAMGHNVKVYIQSDVMSRKRDALTRWHHMLDSRGFKGIHGQTGVRFGDSGNALEATRGMGCKATQESTIGEDLKHAERAGAWL</sequence>
<dbReference type="RefSeq" id="WP_104449540.1">
    <property type="nucleotide sequence ID" value="NZ_NIRS01000004.1"/>
</dbReference>
<dbReference type="InterPro" id="IPR002104">
    <property type="entry name" value="Integrase_catalytic"/>
</dbReference>
<dbReference type="AlphaFoldDB" id="A0A2S6FJG5"/>
<dbReference type="Gene3D" id="1.10.150.130">
    <property type="match status" value="1"/>
</dbReference>
<dbReference type="Pfam" id="PF00589">
    <property type="entry name" value="Phage_integrase"/>
    <property type="match status" value="1"/>
</dbReference>
<protein>
    <submittedName>
        <fullName evidence="6">Integrase</fullName>
    </submittedName>
</protein>
<dbReference type="GO" id="GO:0006310">
    <property type="term" value="P:DNA recombination"/>
    <property type="evidence" value="ECO:0007669"/>
    <property type="project" value="UniProtKB-KW"/>
</dbReference>
<evidence type="ECO:0000313" key="7">
    <source>
        <dbReference type="Proteomes" id="UP000238541"/>
    </source>
</evidence>
<gene>
    <name evidence="6" type="ORF">CD175_14930</name>
</gene>
<comment type="similarity">
    <text evidence="1">Belongs to the 'phage' integrase family.</text>
</comment>
<dbReference type="CDD" id="cd00801">
    <property type="entry name" value="INT_P4_C"/>
    <property type="match status" value="1"/>
</dbReference>
<keyword evidence="2" id="KW-0229">DNA integration</keyword>
<dbReference type="InterPro" id="IPR011010">
    <property type="entry name" value="DNA_brk_join_enz"/>
</dbReference>
<evidence type="ECO:0000313" key="6">
    <source>
        <dbReference type="EMBL" id="PPK37572.1"/>
    </source>
</evidence>
<dbReference type="InterPro" id="IPR013762">
    <property type="entry name" value="Integrase-like_cat_sf"/>
</dbReference>
<dbReference type="InterPro" id="IPR050808">
    <property type="entry name" value="Phage_Integrase"/>
</dbReference>
<keyword evidence="7" id="KW-1185">Reference proteome</keyword>